<dbReference type="AlphaFoldDB" id="A0AAV2YTJ8"/>
<protein>
    <recommendedName>
        <fullName evidence="1">DDE-1 domain-containing protein</fullName>
    </recommendedName>
</protein>
<evidence type="ECO:0000259" key="1">
    <source>
        <dbReference type="Pfam" id="PF03184"/>
    </source>
</evidence>
<dbReference type="InterPro" id="IPR004875">
    <property type="entry name" value="DDE_SF_endonuclease_dom"/>
</dbReference>
<comment type="caution">
    <text evidence="2">The sequence shown here is derived from an EMBL/GenBank/DDBJ whole genome shotgun (WGS) entry which is preliminary data.</text>
</comment>
<organism evidence="2 3">
    <name type="scientific">Lagenidium giganteum</name>
    <dbReference type="NCBI Taxonomy" id="4803"/>
    <lineage>
        <taxon>Eukaryota</taxon>
        <taxon>Sar</taxon>
        <taxon>Stramenopiles</taxon>
        <taxon>Oomycota</taxon>
        <taxon>Peronosporomycetes</taxon>
        <taxon>Pythiales</taxon>
        <taxon>Pythiaceae</taxon>
    </lineage>
</organism>
<proteinExistence type="predicted"/>
<name>A0AAV2YTJ8_9STRA</name>
<dbReference type="Pfam" id="PF03184">
    <property type="entry name" value="DDE_1"/>
    <property type="match status" value="1"/>
</dbReference>
<accession>A0AAV2YTJ8</accession>
<dbReference type="Proteomes" id="UP001146120">
    <property type="component" value="Unassembled WGS sequence"/>
</dbReference>
<dbReference type="EMBL" id="DAKRPA010000164">
    <property type="protein sequence ID" value="DAZ96552.1"/>
    <property type="molecule type" value="Genomic_DNA"/>
</dbReference>
<evidence type="ECO:0000313" key="3">
    <source>
        <dbReference type="Proteomes" id="UP001146120"/>
    </source>
</evidence>
<feature type="domain" description="DDE-1" evidence="1">
    <location>
        <begin position="1"/>
        <end position="60"/>
    </location>
</feature>
<gene>
    <name evidence="2" type="ORF">N0F65_011229</name>
</gene>
<reference evidence="2" key="1">
    <citation type="submission" date="2022-11" db="EMBL/GenBank/DDBJ databases">
        <authorList>
            <person name="Morgan W.R."/>
            <person name="Tartar A."/>
        </authorList>
    </citation>
    <scope>NUCLEOTIDE SEQUENCE</scope>
    <source>
        <strain evidence="2">ARSEF 373</strain>
    </source>
</reference>
<keyword evidence="3" id="KW-1185">Reference proteome</keyword>
<reference evidence="2" key="2">
    <citation type="journal article" date="2023" name="Microbiol Resour">
        <title>Decontamination and Annotation of the Draft Genome Sequence of the Oomycete Lagenidium giganteum ARSEF 373.</title>
        <authorList>
            <person name="Morgan W.R."/>
            <person name="Tartar A."/>
        </authorList>
    </citation>
    <scope>NUCLEOTIDE SEQUENCE</scope>
    <source>
        <strain evidence="2">ARSEF 373</strain>
    </source>
</reference>
<sequence>MDQGVIAALKCRISTRKVNEMLVRGLAGHRTFKSIDVGDALLWADGAWADISEETLANCWRKTGLLS</sequence>
<evidence type="ECO:0000313" key="2">
    <source>
        <dbReference type="EMBL" id="DAZ96552.1"/>
    </source>
</evidence>
<dbReference type="GO" id="GO:0003676">
    <property type="term" value="F:nucleic acid binding"/>
    <property type="evidence" value="ECO:0007669"/>
    <property type="project" value="InterPro"/>
</dbReference>